<feature type="transmembrane region" description="Helical" evidence="2">
    <location>
        <begin position="28"/>
        <end position="53"/>
    </location>
</feature>
<feature type="transmembrane region" description="Helical" evidence="2">
    <location>
        <begin position="99"/>
        <end position="121"/>
    </location>
</feature>
<evidence type="ECO:0000256" key="2">
    <source>
        <dbReference type="SAM" id="Phobius"/>
    </source>
</evidence>
<dbReference type="Proteomes" id="UP001596455">
    <property type="component" value="Unassembled WGS sequence"/>
</dbReference>
<feature type="region of interest" description="Disordered" evidence="1">
    <location>
        <begin position="1"/>
        <end position="25"/>
    </location>
</feature>
<keyword evidence="2" id="KW-0472">Membrane</keyword>
<evidence type="ECO:0000313" key="4">
    <source>
        <dbReference type="Proteomes" id="UP001596455"/>
    </source>
</evidence>
<keyword evidence="2" id="KW-1133">Transmembrane helix</keyword>
<name>A0ABW2QAC0_9MICO</name>
<protein>
    <submittedName>
        <fullName evidence="3">Uncharacterized protein</fullName>
    </submittedName>
</protein>
<accession>A0ABW2QAC0</accession>
<evidence type="ECO:0000313" key="3">
    <source>
        <dbReference type="EMBL" id="MFC7406445.1"/>
    </source>
</evidence>
<dbReference type="RefSeq" id="WP_382395849.1">
    <property type="nucleotide sequence ID" value="NZ_JBHTCQ010000003.1"/>
</dbReference>
<comment type="caution">
    <text evidence="3">The sequence shown here is derived from an EMBL/GenBank/DDBJ whole genome shotgun (WGS) entry which is preliminary data.</text>
</comment>
<sequence>MTEPSVPTRPGAPPGTGPGRPGQRDRSLLTDVVIVVLLVLWLAWPVLAWIGFWEGVALWGEQPSPAEVTRSRLFLGSAALCGVVVPIVAAILARGRKVLRVVAIVEAVLMPLAVVAVLLLIELQ</sequence>
<keyword evidence="2" id="KW-0812">Transmembrane</keyword>
<proteinExistence type="predicted"/>
<reference evidence="4" key="1">
    <citation type="journal article" date="2019" name="Int. J. Syst. Evol. Microbiol.">
        <title>The Global Catalogue of Microorganisms (GCM) 10K type strain sequencing project: providing services to taxonomists for standard genome sequencing and annotation.</title>
        <authorList>
            <consortium name="The Broad Institute Genomics Platform"/>
            <consortium name="The Broad Institute Genome Sequencing Center for Infectious Disease"/>
            <person name="Wu L."/>
            <person name="Ma J."/>
        </authorList>
    </citation>
    <scope>NUCLEOTIDE SEQUENCE [LARGE SCALE GENOMIC DNA]</scope>
    <source>
        <strain evidence="4">JCM 1490</strain>
    </source>
</reference>
<evidence type="ECO:0000256" key="1">
    <source>
        <dbReference type="SAM" id="MobiDB-lite"/>
    </source>
</evidence>
<dbReference type="EMBL" id="JBHTCQ010000003">
    <property type="protein sequence ID" value="MFC7406445.1"/>
    <property type="molecule type" value="Genomic_DNA"/>
</dbReference>
<feature type="transmembrane region" description="Helical" evidence="2">
    <location>
        <begin position="73"/>
        <end position="92"/>
    </location>
</feature>
<keyword evidence="4" id="KW-1185">Reference proteome</keyword>
<organism evidence="3 4">
    <name type="scientific">Georgenia alba</name>
    <dbReference type="NCBI Taxonomy" id="2233858"/>
    <lineage>
        <taxon>Bacteria</taxon>
        <taxon>Bacillati</taxon>
        <taxon>Actinomycetota</taxon>
        <taxon>Actinomycetes</taxon>
        <taxon>Micrococcales</taxon>
        <taxon>Bogoriellaceae</taxon>
        <taxon>Georgenia</taxon>
    </lineage>
</organism>
<gene>
    <name evidence="3" type="ORF">ACFQQL_15105</name>
</gene>